<dbReference type="Proteomes" id="UP000814033">
    <property type="component" value="Unassembled WGS sequence"/>
</dbReference>
<gene>
    <name evidence="1" type="ORF">FA95DRAFT_1310007</name>
</gene>
<reference evidence="1" key="1">
    <citation type="submission" date="2021-02" db="EMBL/GenBank/DDBJ databases">
        <authorList>
            <consortium name="DOE Joint Genome Institute"/>
            <person name="Ahrendt S."/>
            <person name="Looney B.P."/>
            <person name="Miyauchi S."/>
            <person name="Morin E."/>
            <person name="Drula E."/>
            <person name="Courty P.E."/>
            <person name="Chicoki N."/>
            <person name="Fauchery L."/>
            <person name="Kohler A."/>
            <person name="Kuo A."/>
            <person name="Labutti K."/>
            <person name="Pangilinan J."/>
            <person name="Lipzen A."/>
            <person name="Riley R."/>
            <person name="Andreopoulos W."/>
            <person name="He G."/>
            <person name="Johnson J."/>
            <person name="Barry K.W."/>
            <person name="Grigoriev I.V."/>
            <person name="Nagy L."/>
            <person name="Hibbett D."/>
            <person name="Henrissat B."/>
            <person name="Matheny P.B."/>
            <person name="Labbe J."/>
            <person name="Martin F."/>
        </authorList>
    </citation>
    <scope>NUCLEOTIDE SEQUENCE</scope>
    <source>
        <strain evidence="1">FP105234-sp</strain>
    </source>
</reference>
<organism evidence="1 2">
    <name type="scientific">Auriscalpium vulgare</name>
    <dbReference type="NCBI Taxonomy" id="40419"/>
    <lineage>
        <taxon>Eukaryota</taxon>
        <taxon>Fungi</taxon>
        <taxon>Dikarya</taxon>
        <taxon>Basidiomycota</taxon>
        <taxon>Agaricomycotina</taxon>
        <taxon>Agaricomycetes</taxon>
        <taxon>Russulales</taxon>
        <taxon>Auriscalpiaceae</taxon>
        <taxon>Auriscalpium</taxon>
    </lineage>
</organism>
<dbReference type="EMBL" id="MU275916">
    <property type="protein sequence ID" value="KAI0046823.1"/>
    <property type="molecule type" value="Genomic_DNA"/>
</dbReference>
<comment type="caution">
    <text evidence="1">The sequence shown here is derived from an EMBL/GenBank/DDBJ whole genome shotgun (WGS) entry which is preliminary data.</text>
</comment>
<name>A0ACB8RTI0_9AGAM</name>
<evidence type="ECO:0000313" key="1">
    <source>
        <dbReference type="EMBL" id="KAI0046823.1"/>
    </source>
</evidence>
<accession>A0ACB8RTI0</accession>
<evidence type="ECO:0000313" key="2">
    <source>
        <dbReference type="Proteomes" id="UP000814033"/>
    </source>
</evidence>
<sequence>MRAQTAMPRGNYKSHSTRCHRIHMSNILHHPLVVSAITDSEVPEDVRKLVRRLFELKGAERPHDVPPAVLDVVSLIQDRLKAEARAQTHLGSRASLISHILVGCLNADDLPILPLEREYIALAGHVGFDQSPECLVPLLGIRKFSAMIQSNPPIASELDEEDSLDDSSTPIPGDPDGDIDSSTQLSEKDDVRGYIYYCSPPDPGLFLEARTMQYTVPDSDKLATLEERHRNPNYHLLARVPTTPIAFCDLVLADTGRIHQAVSAALHQRRNLGVGGSVVGFAFSDEPFSHWLHVVVGWLEEAESSVVLPSVHVMHAEFSSTPQTGSFDLTDRGSVFALFEAVRRLHLAEFELEGLKETPAQWRAGGACFPEDAEGFGLNKRAGIGKWAENIEATDTTIPRQEDLLNNHVRDPVILARKLSDEIADFLRADPEFGNDGYLWLMDRGCSLESFLPTFRRNYDNLLAISRNDEKYDQSLINLFQFYDNATRARWPQDWMDSNNIPSTSEELSDCLSVLLTSVESRDKFAGTEEESVVQLLHQQFAPILRASKNTRPFMRPLGSQDASFYSSHEILLEFAARENDNTPLVFCFFNQRIRLPRNDLADGLFATALVPKDREYYVIKKHSRKMYLNIKALERVPGGFNSRRNRTAKQYRELQAKMQHDKHCSVWVSAGDNAAQLRKLRNPPISVCDAILAVQLSLPSVVVERVTSVGLIIVDPAASPPLPAGATPSPKFSASGITKSLLLPLLVVQHGGEYHETDVVGPAKLRMHLTAAVKFLAALDVFDFVVFGVISRGPLAIVPCAWAPRPEVDKPSDPVVQIFERSCRFFDLSTPAGAFDYAAFLAWVRVVHGKALLDRLDGREWDKFLGERGDKFAQWAMGDD</sequence>
<keyword evidence="2" id="KW-1185">Reference proteome</keyword>
<protein>
    <submittedName>
        <fullName evidence="1">Uncharacterized protein</fullName>
    </submittedName>
</protein>
<proteinExistence type="predicted"/>
<reference evidence="1" key="2">
    <citation type="journal article" date="2022" name="New Phytol.">
        <title>Evolutionary transition to the ectomycorrhizal habit in the genomes of a hyperdiverse lineage of mushroom-forming fungi.</title>
        <authorList>
            <person name="Looney B."/>
            <person name="Miyauchi S."/>
            <person name="Morin E."/>
            <person name="Drula E."/>
            <person name="Courty P.E."/>
            <person name="Kohler A."/>
            <person name="Kuo A."/>
            <person name="LaButti K."/>
            <person name="Pangilinan J."/>
            <person name="Lipzen A."/>
            <person name="Riley R."/>
            <person name="Andreopoulos W."/>
            <person name="He G."/>
            <person name="Johnson J."/>
            <person name="Nolan M."/>
            <person name="Tritt A."/>
            <person name="Barry K.W."/>
            <person name="Grigoriev I.V."/>
            <person name="Nagy L.G."/>
            <person name="Hibbett D."/>
            <person name="Henrissat B."/>
            <person name="Matheny P.B."/>
            <person name="Labbe J."/>
            <person name="Martin F.M."/>
        </authorList>
    </citation>
    <scope>NUCLEOTIDE SEQUENCE</scope>
    <source>
        <strain evidence="1">FP105234-sp</strain>
    </source>
</reference>